<dbReference type="EMBL" id="KY774314">
    <property type="protein sequence ID" value="ART31389.1"/>
    <property type="molecule type" value="Genomic_DNA"/>
</dbReference>
<dbReference type="AlphaFoldDB" id="A0A1Y0B205"/>
<geneLocation type="mitochondrion" evidence="1"/>
<evidence type="ECO:0000313" key="1">
    <source>
        <dbReference type="EMBL" id="ART31389.1"/>
    </source>
</evidence>
<accession>A0A1Y0B205</accession>
<sequence length="66" mass="7617">MLENSYSTSRWMCAATCCMVNPPGNIKSWALVRNKAESLFIQHFFLERVERQVSQAFFHVIGIQPP</sequence>
<proteinExistence type="predicted"/>
<name>A0A1Y0B205_9LAMI</name>
<gene>
    <name evidence="1" type="ORF">AEK19_MT1176</name>
</gene>
<reference evidence="1" key="1">
    <citation type="submission" date="2017-03" db="EMBL/GenBank/DDBJ databases">
        <title>The mitochondrial genome of the carnivorous plant Utricularia reniformis (Lentibulariaceae): structure, comparative analysis and evolutionary landmarks.</title>
        <authorList>
            <person name="Silva S.R."/>
            <person name="Alvarenga D.O."/>
            <person name="Michael T.P."/>
            <person name="Miranda V.F.O."/>
            <person name="Varani A.M."/>
        </authorList>
    </citation>
    <scope>NUCLEOTIDE SEQUENCE</scope>
</reference>
<protein>
    <submittedName>
        <fullName evidence="1">Uncharacterized protein</fullName>
    </submittedName>
</protein>
<organism evidence="1">
    <name type="scientific">Utricularia reniformis</name>
    <dbReference type="NCBI Taxonomy" id="192314"/>
    <lineage>
        <taxon>Eukaryota</taxon>
        <taxon>Viridiplantae</taxon>
        <taxon>Streptophyta</taxon>
        <taxon>Embryophyta</taxon>
        <taxon>Tracheophyta</taxon>
        <taxon>Spermatophyta</taxon>
        <taxon>Magnoliopsida</taxon>
        <taxon>eudicotyledons</taxon>
        <taxon>Gunneridae</taxon>
        <taxon>Pentapetalae</taxon>
        <taxon>asterids</taxon>
        <taxon>lamiids</taxon>
        <taxon>Lamiales</taxon>
        <taxon>Lentibulariaceae</taxon>
        <taxon>Utricularia</taxon>
    </lineage>
</organism>
<keyword evidence="1" id="KW-0496">Mitochondrion</keyword>